<dbReference type="PROSITE" id="PS01098">
    <property type="entry name" value="LIPASE_GDSL_SER"/>
    <property type="match status" value="1"/>
</dbReference>
<dbReference type="Proteomes" id="UP000836841">
    <property type="component" value="Chromosome 3"/>
</dbReference>
<organism evidence="2 3">
    <name type="scientific">Thlaspi arvense</name>
    <name type="common">Field penny-cress</name>
    <dbReference type="NCBI Taxonomy" id="13288"/>
    <lineage>
        <taxon>Eukaryota</taxon>
        <taxon>Viridiplantae</taxon>
        <taxon>Streptophyta</taxon>
        <taxon>Embryophyta</taxon>
        <taxon>Tracheophyta</taxon>
        <taxon>Spermatophyta</taxon>
        <taxon>Magnoliopsida</taxon>
        <taxon>eudicotyledons</taxon>
        <taxon>Gunneridae</taxon>
        <taxon>Pentapetalae</taxon>
        <taxon>rosids</taxon>
        <taxon>malvids</taxon>
        <taxon>Brassicales</taxon>
        <taxon>Brassicaceae</taxon>
        <taxon>Thlaspideae</taxon>
        <taxon>Thlaspi</taxon>
    </lineage>
</organism>
<proteinExistence type="inferred from homology"/>
<keyword evidence="3" id="KW-1185">Reference proteome</keyword>
<dbReference type="GO" id="GO:0005576">
    <property type="term" value="C:extracellular region"/>
    <property type="evidence" value="ECO:0007669"/>
    <property type="project" value="TreeGrafter"/>
</dbReference>
<evidence type="ECO:0000313" key="2">
    <source>
        <dbReference type="EMBL" id="CAH2053684.1"/>
    </source>
</evidence>
<reference evidence="2 3" key="1">
    <citation type="submission" date="2022-03" db="EMBL/GenBank/DDBJ databases">
        <authorList>
            <person name="Nunn A."/>
            <person name="Chopra R."/>
            <person name="Nunn A."/>
            <person name="Contreras Garrido A."/>
        </authorList>
    </citation>
    <scope>NUCLEOTIDE SEQUENCE [LARGE SCALE GENOMIC DNA]</scope>
</reference>
<dbReference type="GO" id="GO:0006629">
    <property type="term" value="P:lipid metabolic process"/>
    <property type="evidence" value="ECO:0007669"/>
    <property type="project" value="InterPro"/>
</dbReference>
<dbReference type="InterPro" id="IPR035669">
    <property type="entry name" value="SGNH_plant_lipase-like"/>
</dbReference>
<accession>A0AAU9S2U2</accession>
<dbReference type="InterPro" id="IPR050592">
    <property type="entry name" value="GDSL_lipolytic_enzyme"/>
</dbReference>
<dbReference type="InterPro" id="IPR036514">
    <property type="entry name" value="SGNH_hydro_sf"/>
</dbReference>
<comment type="similarity">
    <text evidence="1">Belongs to the 'GDSL' lipolytic enzyme family.</text>
</comment>
<evidence type="ECO:0000256" key="1">
    <source>
        <dbReference type="ARBA" id="ARBA00008668"/>
    </source>
</evidence>
<dbReference type="PANTHER" id="PTHR45642:SF106">
    <property type="entry name" value="(RAPE) HYPOTHETICAL PROTEIN"/>
    <property type="match status" value="1"/>
</dbReference>
<dbReference type="InterPro" id="IPR008265">
    <property type="entry name" value="Lipase_GDSL_AS"/>
</dbReference>
<protein>
    <submittedName>
        <fullName evidence="2">Uncharacterized protein</fullName>
    </submittedName>
</protein>
<dbReference type="EMBL" id="OU466859">
    <property type="protein sequence ID" value="CAH2053684.1"/>
    <property type="molecule type" value="Genomic_DNA"/>
</dbReference>
<dbReference type="Pfam" id="PF00657">
    <property type="entry name" value="Lipase_GDSL"/>
    <property type="match status" value="1"/>
</dbReference>
<dbReference type="FunFam" id="3.40.50.1110:FF:000003">
    <property type="entry name" value="GDSL esterase/lipase APG"/>
    <property type="match status" value="1"/>
</dbReference>
<dbReference type="AlphaFoldDB" id="A0AAU9S2U2"/>
<dbReference type="Gene3D" id="3.40.50.1110">
    <property type="entry name" value="SGNH hydrolase"/>
    <property type="match status" value="1"/>
</dbReference>
<dbReference type="GO" id="GO:0016298">
    <property type="term" value="F:lipase activity"/>
    <property type="evidence" value="ECO:0007669"/>
    <property type="project" value="InterPro"/>
</dbReference>
<evidence type="ECO:0000313" key="3">
    <source>
        <dbReference type="Proteomes" id="UP000836841"/>
    </source>
</evidence>
<dbReference type="PANTHER" id="PTHR45642">
    <property type="entry name" value="GDSL ESTERASE/LIPASE EXL3"/>
    <property type="match status" value="1"/>
</dbReference>
<name>A0AAU9S2U2_THLAR</name>
<sequence>MHMSVSHLNINSKQKEMSNLFSHSIKRNIFGSMDLRFVGFLLLFVVVEATTTNDGPTNITVPALIVFGDSIMDTGNNNDIPTLLKANFLPYGRDFPDSIPTGRFSDGRVPSDIIAEKLGIAKTLPPYLGSNLKPDDLLKGVIFASGGSGYDPLTSTLLSVVSMSDQLKYFQEYLSKIKQNFGEEKVKFILEKSLFLVVSSSNDLAETYLTRSIEYSRNAYAEHLAELASNFIKELSGLGAKTIGVFSGVPVGCVPAQRTLFGGFGRKCYEALNNMSLHFNSKLSSNLDALRKDLPGKLVFIDVYETLLDIIQNPTNYGFEVADKGCCGTGRIELVELCNKFTPFTCSDPSTHVFFDAYHPSEKAYKIITDKLADKYFKYLNN</sequence>
<gene>
    <name evidence="2" type="ORF">TAV2_LOCUS9734</name>
</gene>
<dbReference type="CDD" id="cd01837">
    <property type="entry name" value="SGNH_plant_lipase_like"/>
    <property type="match status" value="1"/>
</dbReference>
<dbReference type="InterPro" id="IPR001087">
    <property type="entry name" value="GDSL"/>
</dbReference>